<comment type="caution">
    <text evidence="2">The sequence shown here is derived from an EMBL/GenBank/DDBJ whole genome shotgun (WGS) entry which is preliminary data.</text>
</comment>
<sequence length="107" mass="12205">MAMPYKTEVRYEKPVLPDQSRGEKRKDGSINQSVHRVRTSTKLSASGMKQSTLMLLITNGRLGHSDVHIDDDDFVDPLPKIHQVESVSQPTKLIYIHLIQRVSHQIM</sequence>
<protein>
    <submittedName>
        <fullName evidence="2">Uncharacterized protein</fullName>
    </submittedName>
</protein>
<feature type="compositionally biased region" description="Basic and acidic residues" evidence="1">
    <location>
        <begin position="7"/>
        <end position="28"/>
    </location>
</feature>
<dbReference type="AlphaFoldDB" id="A0A8S0S2U6"/>
<evidence type="ECO:0000313" key="2">
    <source>
        <dbReference type="EMBL" id="CAA2985657.1"/>
    </source>
</evidence>
<evidence type="ECO:0000313" key="3">
    <source>
        <dbReference type="Proteomes" id="UP000594638"/>
    </source>
</evidence>
<accession>A0A8S0S2U6</accession>
<dbReference type="EMBL" id="CACTIH010003818">
    <property type="protein sequence ID" value="CAA2985657.1"/>
    <property type="molecule type" value="Genomic_DNA"/>
</dbReference>
<dbReference type="Proteomes" id="UP000594638">
    <property type="component" value="Unassembled WGS sequence"/>
</dbReference>
<gene>
    <name evidence="2" type="ORF">OLEA9_A028745</name>
</gene>
<organism evidence="2 3">
    <name type="scientific">Olea europaea subsp. europaea</name>
    <dbReference type="NCBI Taxonomy" id="158383"/>
    <lineage>
        <taxon>Eukaryota</taxon>
        <taxon>Viridiplantae</taxon>
        <taxon>Streptophyta</taxon>
        <taxon>Embryophyta</taxon>
        <taxon>Tracheophyta</taxon>
        <taxon>Spermatophyta</taxon>
        <taxon>Magnoliopsida</taxon>
        <taxon>eudicotyledons</taxon>
        <taxon>Gunneridae</taxon>
        <taxon>Pentapetalae</taxon>
        <taxon>asterids</taxon>
        <taxon>lamiids</taxon>
        <taxon>Lamiales</taxon>
        <taxon>Oleaceae</taxon>
        <taxon>Oleeae</taxon>
        <taxon>Olea</taxon>
    </lineage>
</organism>
<dbReference type="Gramene" id="OE9A028745T1">
    <property type="protein sequence ID" value="OE9A028745C1"/>
    <property type="gene ID" value="OE9A028745"/>
</dbReference>
<feature type="compositionally biased region" description="Polar residues" evidence="1">
    <location>
        <begin position="29"/>
        <end position="45"/>
    </location>
</feature>
<evidence type="ECO:0000256" key="1">
    <source>
        <dbReference type="SAM" id="MobiDB-lite"/>
    </source>
</evidence>
<reference evidence="2 3" key="1">
    <citation type="submission" date="2019-12" db="EMBL/GenBank/DDBJ databases">
        <authorList>
            <person name="Alioto T."/>
            <person name="Alioto T."/>
            <person name="Gomez Garrido J."/>
        </authorList>
    </citation>
    <scope>NUCLEOTIDE SEQUENCE [LARGE SCALE GENOMIC DNA]</scope>
</reference>
<feature type="region of interest" description="Disordered" evidence="1">
    <location>
        <begin position="1"/>
        <end position="45"/>
    </location>
</feature>
<proteinExistence type="predicted"/>
<name>A0A8S0S2U6_OLEEU</name>
<keyword evidence="3" id="KW-1185">Reference proteome</keyword>